<dbReference type="Proteomes" id="UP000326532">
    <property type="component" value="Unassembled WGS sequence"/>
</dbReference>
<evidence type="ECO:0000313" key="2">
    <source>
        <dbReference type="Proteomes" id="UP000326532"/>
    </source>
</evidence>
<dbReference type="EMBL" id="ML734976">
    <property type="protein sequence ID" value="KAB8204860.1"/>
    <property type="molecule type" value="Genomic_DNA"/>
</dbReference>
<dbReference type="VEuPathDB" id="FungiDB:BDV34DRAFT_226095"/>
<organism evidence="1 2">
    <name type="scientific">Aspergillus parasiticus</name>
    <dbReference type="NCBI Taxonomy" id="5067"/>
    <lineage>
        <taxon>Eukaryota</taxon>
        <taxon>Fungi</taxon>
        <taxon>Dikarya</taxon>
        <taxon>Ascomycota</taxon>
        <taxon>Pezizomycotina</taxon>
        <taxon>Eurotiomycetes</taxon>
        <taxon>Eurotiomycetidae</taxon>
        <taxon>Eurotiales</taxon>
        <taxon>Aspergillaceae</taxon>
        <taxon>Aspergillus</taxon>
        <taxon>Aspergillus subgen. Circumdati</taxon>
    </lineage>
</organism>
<reference evidence="1 2" key="1">
    <citation type="submission" date="2019-04" db="EMBL/GenBank/DDBJ databases">
        <title>Fungal friends and foes A comparative genomics study of 23 Aspergillus species from section Flavi.</title>
        <authorList>
            <consortium name="DOE Joint Genome Institute"/>
            <person name="Kjaerbolling I."/>
            <person name="Vesth T.C."/>
            <person name="Frisvad J.C."/>
            <person name="Nybo J.L."/>
            <person name="Theobald S."/>
            <person name="Kildgaard S."/>
            <person name="Petersen T.I."/>
            <person name="Kuo A."/>
            <person name="Sato A."/>
            <person name="Lyhne E.K."/>
            <person name="Kogle M.E."/>
            <person name="Wiebenga A."/>
            <person name="Kun R.S."/>
            <person name="Lubbers R.J."/>
            <person name="Makela M.R."/>
            <person name="Barry K."/>
            <person name="Chovatia M."/>
            <person name="Clum A."/>
            <person name="Daum C."/>
            <person name="Haridas S."/>
            <person name="He G."/>
            <person name="LaButti K."/>
            <person name="Lipzen A."/>
            <person name="Mondo S."/>
            <person name="Pangilinan J."/>
            <person name="Riley R."/>
            <person name="Salamov A."/>
            <person name="Simmons B.A."/>
            <person name="Magnuson J.K."/>
            <person name="Henrissat B."/>
            <person name="Mortensen U.H."/>
            <person name="Larsen T.O."/>
            <person name="De vries R.P."/>
            <person name="Grigoriev I.V."/>
            <person name="Machida M."/>
            <person name="Baker S.E."/>
            <person name="Andersen M.R."/>
        </authorList>
    </citation>
    <scope>NUCLEOTIDE SEQUENCE [LARGE SCALE GENOMIC DNA]</scope>
    <source>
        <strain evidence="1 2">CBS 117618</strain>
    </source>
</reference>
<sequence>MARWVVWCYLVQQDGAPSVPMVASIRPGYQLQMSGKTQTEQTAIQTIAKYLFQTLLDHPVCGEGMDEGLIDNPLAEDWEE</sequence>
<dbReference type="AlphaFoldDB" id="A0A5N6DL47"/>
<protein>
    <submittedName>
        <fullName evidence="1">Uncharacterized protein</fullName>
    </submittedName>
</protein>
<gene>
    <name evidence="1" type="ORF">BDV34DRAFT_226095</name>
</gene>
<accession>A0A5N6DL47</accession>
<evidence type="ECO:0000313" key="1">
    <source>
        <dbReference type="EMBL" id="KAB8204860.1"/>
    </source>
</evidence>
<proteinExistence type="predicted"/>
<keyword evidence="2" id="KW-1185">Reference proteome</keyword>
<name>A0A5N6DL47_ASPPA</name>